<dbReference type="GeneID" id="66163220"/>
<keyword evidence="3" id="KW-1185">Reference proteome</keyword>
<dbReference type="GO" id="GO:0008832">
    <property type="term" value="F:dGTPase activity"/>
    <property type="evidence" value="ECO:0007669"/>
    <property type="project" value="TreeGrafter"/>
</dbReference>
<name>A0A8D5U7F1_9CREN</name>
<reference evidence="2 3" key="1">
    <citation type="submission" date="2021-04" db="EMBL/GenBank/DDBJ databases">
        <title>Complete genome sequence of Stygiolobus sp. KN-1.</title>
        <authorList>
            <person name="Nakamura K."/>
            <person name="Sakai H."/>
            <person name="Kurosawa N."/>
        </authorList>
    </citation>
    <scope>NUCLEOTIDE SEQUENCE [LARGE SCALE GENOMIC DNA]</scope>
    <source>
        <strain evidence="2 3">KN-1</strain>
    </source>
</reference>
<dbReference type="Pfam" id="PF19276">
    <property type="entry name" value="HD_assoc_2"/>
    <property type="match status" value="1"/>
</dbReference>
<dbReference type="InterPro" id="IPR006674">
    <property type="entry name" value="HD_domain"/>
</dbReference>
<sequence length="411" mass="47382">MSKLIRDPIHGYVEVSDRALGVISDPYFQRLRYITQNALAYLVYPGMRHTRFEHSLGVMYLIKEFLQYIKKNSNVGFIDDEYIELVGVTGLLHDIGHLAFSHTFESGLHVAKEVYGENRVDYKGKKTHVYTGIKVIEDYLSSPLEKNFSSIGDPVKFVVNVLKEEPKNEEERLALQLVSNFVDADRGDYLLRDSYYAGVGYGSYDIERLKRVLTYVNGKIAVLKKAIPIVEQFLLARMYMFKNVYFHSVVGMYNSILSHAIAKLILEEKIDLSDILHLTDVNVLSMISSMGDKKFSDAIFFRSGYKRIKSDIEGECLDKVEREKVLELSRETNGGIIYYEFFDTPYREEKEAVYIYDGENTYQLSKFSNLLNAVRDLKKAIIVYHVSQAERVREFEKEINECLKASQGVNE</sequence>
<accession>A0A8D5U7F1</accession>
<proteinExistence type="predicted"/>
<dbReference type="KEGG" id="csty:KN1_15030"/>
<dbReference type="PANTHER" id="PTHR11373">
    <property type="entry name" value="DEOXYNUCLEOSIDE TRIPHOSPHATE TRIPHOSPHOHYDROLASE"/>
    <property type="match status" value="1"/>
</dbReference>
<protein>
    <submittedName>
        <fullName evidence="2">Phosphohydrolase</fullName>
    </submittedName>
</protein>
<dbReference type="InterPro" id="IPR050135">
    <property type="entry name" value="dGTPase-like"/>
</dbReference>
<dbReference type="Proteomes" id="UP000825123">
    <property type="component" value="Chromosome"/>
</dbReference>
<dbReference type="GO" id="GO:0006203">
    <property type="term" value="P:dGTP catabolic process"/>
    <property type="evidence" value="ECO:0007669"/>
    <property type="project" value="TreeGrafter"/>
</dbReference>
<dbReference type="AlphaFoldDB" id="A0A8D5U7F1"/>
<evidence type="ECO:0000259" key="1">
    <source>
        <dbReference type="SMART" id="SM00471"/>
    </source>
</evidence>
<dbReference type="InterPro" id="IPR003607">
    <property type="entry name" value="HD/PDEase_dom"/>
</dbReference>
<feature type="domain" description="HD/PDEase" evidence="1">
    <location>
        <begin position="47"/>
        <end position="199"/>
    </location>
</feature>
<dbReference type="Pfam" id="PF01966">
    <property type="entry name" value="HD"/>
    <property type="match status" value="1"/>
</dbReference>
<dbReference type="RefSeq" id="WP_221286668.1">
    <property type="nucleotide sequence ID" value="NZ_AP024597.1"/>
</dbReference>
<evidence type="ECO:0000313" key="2">
    <source>
        <dbReference type="EMBL" id="BCU70206.1"/>
    </source>
</evidence>
<gene>
    <name evidence="2" type="ORF">KN1_15030</name>
</gene>
<dbReference type="PANTHER" id="PTHR11373:SF4">
    <property type="entry name" value="DEOXYNUCLEOSIDE TRIPHOSPHATE TRIPHOSPHOHYDROLASE SAMHD1"/>
    <property type="match status" value="1"/>
</dbReference>
<dbReference type="InterPro" id="IPR045509">
    <property type="entry name" value="HD_assoc_2"/>
</dbReference>
<dbReference type="Gene3D" id="1.10.3210.10">
    <property type="entry name" value="Hypothetical protein af1432"/>
    <property type="match status" value="1"/>
</dbReference>
<dbReference type="EMBL" id="AP024597">
    <property type="protein sequence ID" value="BCU70206.1"/>
    <property type="molecule type" value="Genomic_DNA"/>
</dbReference>
<dbReference type="SMART" id="SM00471">
    <property type="entry name" value="HDc"/>
    <property type="match status" value="1"/>
</dbReference>
<organism evidence="2 3">
    <name type="scientific">Stygiolobus caldivivus</name>
    <dbReference type="NCBI Taxonomy" id="2824673"/>
    <lineage>
        <taxon>Archaea</taxon>
        <taxon>Thermoproteota</taxon>
        <taxon>Thermoprotei</taxon>
        <taxon>Sulfolobales</taxon>
        <taxon>Sulfolobaceae</taxon>
        <taxon>Stygiolobus</taxon>
    </lineage>
</organism>
<dbReference type="CDD" id="cd00077">
    <property type="entry name" value="HDc"/>
    <property type="match status" value="1"/>
</dbReference>
<evidence type="ECO:0000313" key="3">
    <source>
        <dbReference type="Proteomes" id="UP000825123"/>
    </source>
</evidence>
<dbReference type="SUPFAM" id="SSF109604">
    <property type="entry name" value="HD-domain/PDEase-like"/>
    <property type="match status" value="1"/>
</dbReference>